<dbReference type="EMBL" id="MLYV02000881">
    <property type="protein sequence ID" value="PSR75654.1"/>
    <property type="molecule type" value="Genomic_DNA"/>
</dbReference>
<comment type="caution">
    <text evidence="2">The sequence shown here is derived from an EMBL/GenBank/DDBJ whole genome shotgun (WGS) entry which is preliminary data.</text>
</comment>
<gene>
    <name evidence="2" type="ORF">PHLCEN_2v8945</name>
</gene>
<keyword evidence="1" id="KW-1133">Transmembrane helix</keyword>
<accession>A0A2R6NS27</accession>
<evidence type="ECO:0000313" key="3">
    <source>
        <dbReference type="Proteomes" id="UP000186601"/>
    </source>
</evidence>
<dbReference type="OrthoDB" id="2745105at2759"/>
<reference evidence="2 3" key="1">
    <citation type="submission" date="2018-02" db="EMBL/GenBank/DDBJ databases">
        <title>Genome sequence of the basidiomycete white-rot fungus Phlebia centrifuga.</title>
        <authorList>
            <person name="Granchi Z."/>
            <person name="Peng M."/>
            <person name="de Vries R.P."/>
            <person name="Hilden K."/>
            <person name="Makela M.R."/>
            <person name="Grigoriev I."/>
            <person name="Riley R."/>
        </authorList>
    </citation>
    <scope>NUCLEOTIDE SEQUENCE [LARGE SCALE GENOMIC DNA]</scope>
    <source>
        <strain evidence="2 3">FBCC195</strain>
    </source>
</reference>
<protein>
    <submittedName>
        <fullName evidence="2">Uncharacterized protein</fullName>
    </submittedName>
</protein>
<proteinExistence type="predicted"/>
<keyword evidence="1" id="KW-0812">Transmembrane</keyword>
<name>A0A2R6NS27_9APHY</name>
<dbReference type="Proteomes" id="UP000186601">
    <property type="component" value="Unassembled WGS sequence"/>
</dbReference>
<evidence type="ECO:0000313" key="2">
    <source>
        <dbReference type="EMBL" id="PSR75654.1"/>
    </source>
</evidence>
<sequence>MSEQLLQFSFDSTLGAVFIGYTFALVLHDHRGNRVILSGYTLLKRLLDNLHTILISHGTYLLLVSYHANPFEAIAAPPW</sequence>
<keyword evidence="1" id="KW-0472">Membrane</keyword>
<dbReference type="AlphaFoldDB" id="A0A2R6NS27"/>
<feature type="transmembrane region" description="Helical" evidence="1">
    <location>
        <begin position="6"/>
        <end position="27"/>
    </location>
</feature>
<evidence type="ECO:0000256" key="1">
    <source>
        <dbReference type="SAM" id="Phobius"/>
    </source>
</evidence>
<keyword evidence="3" id="KW-1185">Reference proteome</keyword>
<organism evidence="2 3">
    <name type="scientific">Hermanssonia centrifuga</name>
    <dbReference type="NCBI Taxonomy" id="98765"/>
    <lineage>
        <taxon>Eukaryota</taxon>
        <taxon>Fungi</taxon>
        <taxon>Dikarya</taxon>
        <taxon>Basidiomycota</taxon>
        <taxon>Agaricomycotina</taxon>
        <taxon>Agaricomycetes</taxon>
        <taxon>Polyporales</taxon>
        <taxon>Meruliaceae</taxon>
        <taxon>Hermanssonia</taxon>
    </lineage>
</organism>